<evidence type="ECO:0000256" key="1">
    <source>
        <dbReference type="SAM" id="SignalP"/>
    </source>
</evidence>
<proteinExistence type="predicted"/>
<evidence type="ECO:0008006" key="4">
    <source>
        <dbReference type="Google" id="ProtNLM"/>
    </source>
</evidence>
<gene>
    <name evidence="2" type="ORF">VFSR5_2597</name>
</gene>
<sequence>MTQLIKITKISLGVLSSVLVMTHAYANDASNDDVVKKESALTSICFSKDAHSDAKNVLLDACPIGDGLWGNQKPKLEKGKSEFWIQCGVFNQDLTKEKVNHIQKKVDASINFKLEGEAKRCLIGPYQDFTAAQKQLRSLQSDRLFKHAALREVNLALLPQIEEPIERASETTVSEPEPDPITIRKQAKINNLHFVVPFTDDSSEGFYMENSLPWLRATSLHAQEICQQIDMDLVTKEQWQILLDSTIMTKDKWPVLLPYWGADNLGLFKDGAARKLKNTSMLNVMCTKKVEDEVVGNPI</sequence>
<accession>A0AAV3ER37</accession>
<reference evidence="2 3" key="1">
    <citation type="journal article" date="2012" name="J. Bacteriol.">
        <title>Draft Genome Sequence of Vibrio fischeri SR5, a Strain Isolated from the Light Organ of the Mediterranean Squid Sepiola robusta.</title>
        <authorList>
            <person name="Gyllborg M.C."/>
            <person name="Sahl J.W."/>
            <person name="Cronin D.C.III."/>
            <person name="Rasko D.A."/>
            <person name="Mandel M.J."/>
        </authorList>
    </citation>
    <scope>NUCLEOTIDE SEQUENCE [LARGE SCALE GENOMIC DNA]</scope>
    <source>
        <strain evidence="2 3">SR5</strain>
    </source>
</reference>
<organism evidence="2 3">
    <name type="scientific">Aliivibrio fischeri SR5</name>
    <dbReference type="NCBI Taxonomy" id="1088719"/>
    <lineage>
        <taxon>Bacteria</taxon>
        <taxon>Pseudomonadati</taxon>
        <taxon>Pseudomonadota</taxon>
        <taxon>Gammaproteobacteria</taxon>
        <taxon>Vibrionales</taxon>
        <taxon>Vibrionaceae</taxon>
        <taxon>Aliivibrio</taxon>
    </lineage>
</organism>
<evidence type="ECO:0000313" key="2">
    <source>
        <dbReference type="EMBL" id="EHN69246.1"/>
    </source>
</evidence>
<evidence type="ECO:0000313" key="3">
    <source>
        <dbReference type="Proteomes" id="UP000004521"/>
    </source>
</evidence>
<keyword evidence="1" id="KW-0732">Signal</keyword>
<dbReference type="AlphaFoldDB" id="A0AAV3ER37"/>
<name>A0AAV3ER37_ALIFS</name>
<protein>
    <recommendedName>
        <fullName evidence="4">SPOR domain-containing protein</fullName>
    </recommendedName>
</protein>
<feature type="signal peptide" evidence="1">
    <location>
        <begin position="1"/>
        <end position="26"/>
    </location>
</feature>
<dbReference type="Proteomes" id="UP000004521">
    <property type="component" value="Chromosome I"/>
</dbReference>
<feature type="chain" id="PRO_5043831008" description="SPOR domain-containing protein" evidence="1">
    <location>
        <begin position="27"/>
        <end position="299"/>
    </location>
</feature>
<dbReference type="EMBL" id="AHIH01000008">
    <property type="protein sequence ID" value="EHN69246.1"/>
    <property type="molecule type" value="Genomic_DNA"/>
</dbReference>
<comment type="caution">
    <text evidence="2">The sequence shown here is derived from an EMBL/GenBank/DDBJ whole genome shotgun (WGS) entry which is preliminary data.</text>
</comment>
<dbReference type="RefSeq" id="WP_005421487.1">
    <property type="nucleotide sequence ID" value="NZ_CM001400.1"/>
</dbReference>